<keyword evidence="7" id="KW-1133">Transmembrane helix</keyword>
<dbReference type="OrthoDB" id="10030156at2759"/>
<evidence type="ECO:0000256" key="2">
    <source>
        <dbReference type="ARBA" id="ARBA00006003"/>
    </source>
</evidence>
<keyword evidence="12" id="KW-1185">Reference proteome</keyword>
<dbReference type="Gene3D" id="3.90.1480.20">
    <property type="entry name" value="Glycosyl transferase family 29"/>
    <property type="match status" value="1"/>
</dbReference>
<keyword evidence="9" id="KW-0472">Membrane</keyword>
<sequence>MDRMRRIKIKLLGVFVLVTTTAFLWTIGGNLSRERFSPTNFNRTISYLPRISIRNPVHLGTASTQFQLGGRFNRSSEQSIGIAPRKGDVQIAPRPTEFGVLTLEKVRRAALRHIDLRKHVALFSNYEEDIAKCGTRRDQNIPEYKNSINLPECYGTPAITRNYSTCALVGNGGILLNSSCGESVDSHDFVIRLNLPPVKSFERDVGSRTDLVSINNKVVIDVASLLISSTGKTEVLKMLKQVQNSILLYAKGFEKHGKGQYNMTTLEALRSVENFIESNGLQIRMAYGISDDVQAASKRVISRLRDTVRHPTTGFLNYFLSLAFCGHVTVYGFWPFAMTSDQQPLPYHYHDNGEFPLVHEIIDEQVFLRDLNETGCLTLVKDCL</sequence>
<evidence type="ECO:0000256" key="4">
    <source>
        <dbReference type="ARBA" id="ARBA00022679"/>
    </source>
</evidence>
<accession>A0A8J9Z2E0</accession>
<keyword evidence="10" id="KW-0325">Glycoprotein</keyword>
<reference evidence="11" key="1">
    <citation type="submission" date="2022-01" db="EMBL/GenBank/DDBJ databases">
        <authorList>
            <person name="Braso-Vives M."/>
        </authorList>
    </citation>
    <scope>NUCLEOTIDE SEQUENCE</scope>
</reference>
<name>A0A8J9Z2E0_BRALA</name>
<proteinExistence type="inferred from homology"/>
<dbReference type="GO" id="GO:0006491">
    <property type="term" value="P:N-glycan processing"/>
    <property type="evidence" value="ECO:0007669"/>
    <property type="project" value="TreeGrafter"/>
</dbReference>
<dbReference type="PANTHER" id="PTHR11987">
    <property type="entry name" value="ALPHA-2,8-SIALYLTRANSFERASE"/>
    <property type="match status" value="1"/>
</dbReference>
<evidence type="ECO:0000256" key="9">
    <source>
        <dbReference type="ARBA" id="ARBA00023136"/>
    </source>
</evidence>
<evidence type="ECO:0000313" key="12">
    <source>
        <dbReference type="Proteomes" id="UP000838412"/>
    </source>
</evidence>
<dbReference type="AlphaFoldDB" id="A0A8J9Z2E0"/>
<gene>
    <name evidence="11" type="primary">ST8SIA2</name>
    <name evidence="11" type="ORF">BLAG_LOCUS8422</name>
</gene>
<evidence type="ECO:0000256" key="8">
    <source>
        <dbReference type="ARBA" id="ARBA00023034"/>
    </source>
</evidence>
<dbReference type="EMBL" id="OV696700">
    <property type="protein sequence ID" value="CAH1246376.1"/>
    <property type="molecule type" value="Genomic_DNA"/>
</dbReference>
<evidence type="ECO:0000256" key="3">
    <source>
        <dbReference type="ARBA" id="ARBA00022676"/>
    </source>
</evidence>
<evidence type="ECO:0000256" key="6">
    <source>
        <dbReference type="ARBA" id="ARBA00022968"/>
    </source>
</evidence>
<evidence type="ECO:0000256" key="7">
    <source>
        <dbReference type="ARBA" id="ARBA00022989"/>
    </source>
</evidence>
<dbReference type="Pfam" id="PF00777">
    <property type="entry name" value="Glyco_transf_29"/>
    <property type="match status" value="1"/>
</dbReference>
<dbReference type="InterPro" id="IPR050943">
    <property type="entry name" value="Glycosyltr_29_Sialyltrsf"/>
</dbReference>
<dbReference type="CDD" id="cd23963">
    <property type="entry name" value="GT29_ST8SIA"/>
    <property type="match status" value="1"/>
</dbReference>
<evidence type="ECO:0000256" key="1">
    <source>
        <dbReference type="ARBA" id="ARBA00004323"/>
    </source>
</evidence>
<keyword evidence="3" id="KW-0328">Glycosyltransferase</keyword>
<evidence type="ECO:0000256" key="10">
    <source>
        <dbReference type="ARBA" id="ARBA00023180"/>
    </source>
</evidence>
<dbReference type="GO" id="GO:0000139">
    <property type="term" value="C:Golgi membrane"/>
    <property type="evidence" value="ECO:0007669"/>
    <property type="project" value="UniProtKB-SubCell"/>
</dbReference>
<keyword evidence="4" id="KW-0808">Transferase</keyword>
<evidence type="ECO:0000313" key="11">
    <source>
        <dbReference type="EMBL" id="CAH1246376.1"/>
    </source>
</evidence>
<dbReference type="PANTHER" id="PTHR11987:SF53">
    <property type="entry name" value="ALPHA-2,8-SIALYLTRANSFERASE 8F-LIKE"/>
    <property type="match status" value="1"/>
</dbReference>
<comment type="subcellular location">
    <subcellularLocation>
        <location evidence="1">Golgi apparatus membrane</location>
        <topology evidence="1">Single-pass type II membrane protein</topology>
    </subcellularLocation>
</comment>
<dbReference type="GO" id="GO:0003828">
    <property type="term" value="F:alpha-N-acetylneuraminate alpha-2,8-sialyltransferase activity"/>
    <property type="evidence" value="ECO:0007669"/>
    <property type="project" value="TreeGrafter"/>
</dbReference>
<comment type="similarity">
    <text evidence="2">Belongs to the glycosyltransferase 29 family.</text>
</comment>
<dbReference type="Proteomes" id="UP000838412">
    <property type="component" value="Chromosome 15"/>
</dbReference>
<dbReference type="InterPro" id="IPR001675">
    <property type="entry name" value="Glyco_trans_29"/>
</dbReference>
<keyword evidence="8" id="KW-0333">Golgi apparatus</keyword>
<organism evidence="11 12">
    <name type="scientific">Branchiostoma lanceolatum</name>
    <name type="common">Common lancelet</name>
    <name type="synonym">Amphioxus lanceolatum</name>
    <dbReference type="NCBI Taxonomy" id="7740"/>
    <lineage>
        <taxon>Eukaryota</taxon>
        <taxon>Metazoa</taxon>
        <taxon>Chordata</taxon>
        <taxon>Cephalochordata</taxon>
        <taxon>Leptocardii</taxon>
        <taxon>Amphioxiformes</taxon>
        <taxon>Branchiostomatidae</taxon>
        <taxon>Branchiostoma</taxon>
    </lineage>
</organism>
<keyword evidence="5" id="KW-0812">Transmembrane</keyword>
<evidence type="ECO:0000256" key="5">
    <source>
        <dbReference type="ARBA" id="ARBA00022692"/>
    </source>
</evidence>
<dbReference type="InterPro" id="IPR038578">
    <property type="entry name" value="GT29-like_sf"/>
</dbReference>
<keyword evidence="6" id="KW-0735">Signal-anchor</keyword>
<protein>
    <submittedName>
        <fullName evidence="11">ST8SIA2 protein</fullName>
    </submittedName>
</protein>
<dbReference type="GO" id="GO:0009311">
    <property type="term" value="P:oligosaccharide metabolic process"/>
    <property type="evidence" value="ECO:0007669"/>
    <property type="project" value="TreeGrafter"/>
</dbReference>